<dbReference type="Proteomes" id="UP000239736">
    <property type="component" value="Unassembled WGS sequence"/>
</dbReference>
<evidence type="ECO:0000313" key="3">
    <source>
        <dbReference type="Proteomes" id="UP000239736"/>
    </source>
</evidence>
<dbReference type="RefSeq" id="WP_104070175.1">
    <property type="nucleotide sequence ID" value="NZ_PRDS01000003.1"/>
</dbReference>
<comment type="caution">
    <text evidence="2">The sequence shown here is derived from an EMBL/GenBank/DDBJ whole genome shotgun (WGS) entry which is preliminary data.</text>
</comment>
<protein>
    <recommendedName>
        <fullName evidence="1">DUF7742 domain-containing protein</fullName>
    </recommendedName>
</protein>
<evidence type="ECO:0000259" key="1">
    <source>
        <dbReference type="Pfam" id="PF24891"/>
    </source>
</evidence>
<organism evidence="2 3">
    <name type="scientific">Albidovulum inexpectatum</name>
    <dbReference type="NCBI Taxonomy" id="196587"/>
    <lineage>
        <taxon>Bacteria</taxon>
        <taxon>Pseudomonadati</taxon>
        <taxon>Pseudomonadota</taxon>
        <taxon>Alphaproteobacteria</taxon>
        <taxon>Rhodobacterales</taxon>
        <taxon>Paracoccaceae</taxon>
        <taxon>Albidovulum</taxon>
    </lineage>
</organism>
<feature type="domain" description="DUF7742" evidence="1">
    <location>
        <begin position="2"/>
        <end position="87"/>
    </location>
</feature>
<reference evidence="2 3" key="1">
    <citation type="submission" date="2018-01" db="EMBL/GenBank/DDBJ databases">
        <title>Genomic Encyclopedia of Archaeal and Bacterial Type Strains, Phase II (KMG-II): from individual species to whole genera.</title>
        <authorList>
            <person name="Goeker M."/>
        </authorList>
    </citation>
    <scope>NUCLEOTIDE SEQUENCE [LARGE SCALE GENOMIC DNA]</scope>
    <source>
        <strain evidence="2 3">DSM 12048</strain>
    </source>
</reference>
<accession>A0A2S5JIV1</accession>
<keyword evidence="3" id="KW-1185">Reference proteome</keyword>
<evidence type="ECO:0000313" key="2">
    <source>
        <dbReference type="EMBL" id="PPB81311.1"/>
    </source>
</evidence>
<dbReference type="Pfam" id="PF24891">
    <property type="entry name" value="DUF7742"/>
    <property type="match status" value="1"/>
</dbReference>
<sequence length="94" mass="10536">MRQITHSDVVVAACALRGMPRGRWPDALRVWLDRAHAADIYRKRLGRFHPSWGNGALGGAIPRPIPTEAPLSDPDQMEAMAFVIEALLAWRHSR</sequence>
<dbReference type="AlphaFoldDB" id="A0A2S5JIV1"/>
<proteinExistence type="predicted"/>
<dbReference type="EMBL" id="PRDS01000003">
    <property type="protein sequence ID" value="PPB81311.1"/>
    <property type="molecule type" value="Genomic_DNA"/>
</dbReference>
<dbReference type="InterPro" id="IPR056644">
    <property type="entry name" value="DUF7742"/>
</dbReference>
<dbReference type="OrthoDB" id="7863415at2"/>
<gene>
    <name evidence="2" type="ORF">LV82_01357</name>
</gene>
<name>A0A2S5JIV1_9RHOB</name>